<dbReference type="InterPro" id="IPR043128">
    <property type="entry name" value="Rev_trsase/Diguanyl_cyclase"/>
</dbReference>
<dbReference type="GO" id="GO:0052621">
    <property type="term" value="F:diguanylate cyclase activity"/>
    <property type="evidence" value="ECO:0007669"/>
    <property type="project" value="UniProtKB-EC"/>
</dbReference>
<evidence type="ECO:0000256" key="1">
    <source>
        <dbReference type="ARBA" id="ARBA00012528"/>
    </source>
</evidence>
<dbReference type="SMART" id="SM00267">
    <property type="entry name" value="GGDEF"/>
    <property type="match status" value="1"/>
</dbReference>
<protein>
    <recommendedName>
        <fullName evidence="1">diguanylate cyclase</fullName>
        <ecNumber evidence="1">2.7.7.65</ecNumber>
    </recommendedName>
</protein>
<sequence length="562" mass="61812">MKQGWWSLLLLLALLPAAQAHEGNIARIDRIQPMTLEQQAGQRAGLFSERRFDADGGEVARVVGNGEWRLQPVAGIDEPLLVVYHPYSARVTVLDRPGGTPRVQDLFARNLDPQYLRRALVFPLSGDGPVYVRVEGARYPLHVAVEPRAAHIADDLNHLRRLLPALGVVLGVSLAVLLFWAMLRDRVYLLYAATMLLQLLYMLCSYGEAYSLPYLRGLARFGAPGIWAIGTLASISLVYLWQDYAGLRRATPRPSQWLRAVGVHASVLMLLVLALPWPADKTWYPDLANGLFLLTNVLAIATLALAWSRGHRHAGYVLIAWVPLVVFTLWRAVRFSGGERVDSWLDYGLPLVHAFNAVVLALGLADRMLTFRRERDSAKEHAERDVLTGVLNRGGIEHRLDWAVIEMQRERIPVSLLFIDLDHFKKINDRHGHALGDACLRAVTRVVSEEFQYGDQLGRLGGEEFVLVLAGADQASALQIAERVRARIQRGCAVVDGIVVDVTASIGVAQGVPGDSVASLIARADQAMYVAKRAGGNRVMPHGAASPGIAERTEAPEGAPVD</sequence>
<dbReference type="PROSITE" id="PS50887">
    <property type="entry name" value="GGDEF"/>
    <property type="match status" value="1"/>
</dbReference>
<organism evidence="6 7">
    <name type="scientific">Pseudoxanthomonas putridarboris</name>
    <dbReference type="NCBI Taxonomy" id="752605"/>
    <lineage>
        <taxon>Bacteria</taxon>
        <taxon>Pseudomonadati</taxon>
        <taxon>Pseudomonadota</taxon>
        <taxon>Gammaproteobacteria</taxon>
        <taxon>Lysobacterales</taxon>
        <taxon>Lysobacteraceae</taxon>
        <taxon>Pseudoxanthomonas</taxon>
    </lineage>
</organism>
<keyword evidence="6" id="KW-0548">Nucleotidyltransferase</keyword>
<reference evidence="6 7" key="1">
    <citation type="submission" date="2024-04" db="EMBL/GenBank/DDBJ databases">
        <title>Draft genome sequence of Pseudoxanthomonas putridarboris WD12.</title>
        <authorList>
            <person name="Oh J."/>
        </authorList>
    </citation>
    <scope>NUCLEOTIDE SEQUENCE [LARGE SCALE GENOMIC DNA]</scope>
    <source>
        <strain evidence="6 7">WD12</strain>
    </source>
</reference>
<accession>A0ABU9IW53</accession>
<feature type="region of interest" description="Disordered" evidence="2">
    <location>
        <begin position="541"/>
        <end position="562"/>
    </location>
</feature>
<keyword evidence="4" id="KW-0732">Signal</keyword>
<dbReference type="EMBL" id="JBBWWT010000001">
    <property type="protein sequence ID" value="MEL1263204.1"/>
    <property type="molecule type" value="Genomic_DNA"/>
</dbReference>
<dbReference type="PANTHER" id="PTHR45138:SF24">
    <property type="entry name" value="DIGUANYLATE CYCLASE DGCC-RELATED"/>
    <property type="match status" value="1"/>
</dbReference>
<dbReference type="RefSeq" id="WP_341724396.1">
    <property type="nucleotide sequence ID" value="NZ_JBBWWT010000001.1"/>
</dbReference>
<dbReference type="Gene3D" id="3.30.70.270">
    <property type="match status" value="1"/>
</dbReference>
<dbReference type="Pfam" id="PF07695">
    <property type="entry name" value="7TMR-DISM_7TM"/>
    <property type="match status" value="1"/>
</dbReference>
<keyword evidence="3" id="KW-1133">Transmembrane helix</keyword>
<evidence type="ECO:0000256" key="3">
    <source>
        <dbReference type="SAM" id="Phobius"/>
    </source>
</evidence>
<feature type="signal peptide" evidence="4">
    <location>
        <begin position="1"/>
        <end position="20"/>
    </location>
</feature>
<dbReference type="InterPro" id="IPR000160">
    <property type="entry name" value="GGDEF_dom"/>
</dbReference>
<evidence type="ECO:0000313" key="6">
    <source>
        <dbReference type="EMBL" id="MEL1263204.1"/>
    </source>
</evidence>
<proteinExistence type="predicted"/>
<feature type="transmembrane region" description="Helical" evidence="3">
    <location>
        <begin position="314"/>
        <end position="332"/>
    </location>
</feature>
<evidence type="ECO:0000256" key="4">
    <source>
        <dbReference type="SAM" id="SignalP"/>
    </source>
</evidence>
<dbReference type="Proteomes" id="UP001459204">
    <property type="component" value="Unassembled WGS sequence"/>
</dbReference>
<dbReference type="InterPro" id="IPR011623">
    <property type="entry name" value="7TMR_DISM_rcpt_extracell_dom1"/>
</dbReference>
<evidence type="ECO:0000259" key="5">
    <source>
        <dbReference type="PROSITE" id="PS50887"/>
    </source>
</evidence>
<gene>
    <name evidence="6" type="ORF">AAD027_02335</name>
</gene>
<dbReference type="CDD" id="cd01949">
    <property type="entry name" value="GGDEF"/>
    <property type="match status" value="1"/>
</dbReference>
<feature type="transmembrane region" description="Helical" evidence="3">
    <location>
        <begin position="162"/>
        <end position="181"/>
    </location>
</feature>
<name>A0ABU9IW53_9GAMM</name>
<comment type="caution">
    <text evidence="6">The sequence shown here is derived from an EMBL/GenBank/DDBJ whole genome shotgun (WGS) entry which is preliminary data.</text>
</comment>
<dbReference type="InterPro" id="IPR050469">
    <property type="entry name" value="Diguanylate_Cyclase"/>
</dbReference>
<dbReference type="Pfam" id="PF00990">
    <property type="entry name" value="GGDEF"/>
    <property type="match status" value="1"/>
</dbReference>
<dbReference type="InterPro" id="IPR029787">
    <property type="entry name" value="Nucleotide_cyclase"/>
</dbReference>
<keyword evidence="6" id="KW-0808">Transferase</keyword>
<evidence type="ECO:0000313" key="7">
    <source>
        <dbReference type="Proteomes" id="UP001459204"/>
    </source>
</evidence>
<dbReference type="NCBIfam" id="TIGR00254">
    <property type="entry name" value="GGDEF"/>
    <property type="match status" value="1"/>
</dbReference>
<keyword evidence="3" id="KW-0472">Membrane</keyword>
<evidence type="ECO:0000256" key="2">
    <source>
        <dbReference type="SAM" id="MobiDB-lite"/>
    </source>
</evidence>
<keyword evidence="3" id="KW-0812">Transmembrane</keyword>
<feature type="transmembrane region" description="Helical" evidence="3">
    <location>
        <begin position="344"/>
        <end position="365"/>
    </location>
</feature>
<keyword evidence="7" id="KW-1185">Reference proteome</keyword>
<feature type="transmembrane region" description="Helical" evidence="3">
    <location>
        <begin position="287"/>
        <end position="307"/>
    </location>
</feature>
<feature type="chain" id="PRO_5045255619" description="diguanylate cyclase" evidence="4">
    <location>
        <begin position="21"/>
        <end position="562"/>
    </location>
</feature>
<feature type="transmembrane region" description="Helical" evidence="3">
    <location>
        <begin position="221"/>
        <end position="241"/>
    </location>
</feature>
<dbReference type="PANTHER" id="PTHR45138">
    <property type="entry name" value="REGULATORY COMPONENTS OF SENSORY TRANSDUCTION SYSTEM"/>
    <property type="match status" value="1"/>
</dbReference>
<dbReference type="EC" id="2.7.7.65" evidence="1"/>
<dbReference type="SUPFAM" id="SSF55073">
    <property type="entry name" value="Nucleotide cyclase"/>
    <property type="match status" value="1"/>
</dbReference>
<feature type="domain" description="GGDEF" evidence="5">
    <location>
        <begin position="412"/>
        <end position="544"/>
    </location>
</feature>
<feature type="transmembrane region" description="Helical" evidence="3">
    <location>
        <begin position="188"/>
        <end position="209"/>
    </location>
</feature>
<feature type="transmembrane region" description="Helical" evidence="3">
    <location>
        <begin position="257"/>
        <end position="275"/>
    </location>
</feature>